<name>A0ABQ0QAP0_9PROT</name>
<reference evidence="1" key="1">
    <citation type="submission" date="2013-04" db="EMBL/GenBank/DDBJ databases">
        <title>The genome sequencing project of 58 acetic acid bacteria.</title>
        <authorList>
            <person name="Okamoto-Kainuma A."/>
            <person name="Ishikawa M."/>
            <person name="Umino S."/>
            <person name="Koizumi Y."/>
            <person name="Shiwa Y."/>
            <person name="Yoshikawa H."/>
            <person name="Matsutani M."/>
            <person name="Matsushita K."/>
        </authorList>
    </citation>
    <scope>NUCLEOTIDE SEQUENCE</scope>
    <source>
        <strain evidence="1">NRIC 0228</strain>
    </source>
</reference>
<protein>
    <submittedName>
        <fullName evidence="1">Uncharacterized protein</fullName>
    </submittedName>
</protein>
<organism evidence="1 2">
    <name type="scientific">Gluconobacter frateurii NRIC 0228</name>
    <dbReference type="NCBI Taxonomy" id="1307946"/>
    <lineage>
        <taxon>Bacteria</taxon>
        <taxon>Pseudomonadati</taxon>
        <taxon>Pseudomonadota</taxon>
        <taxon>Alphaproteobacteria</taxon>
        <taxon>Acetobacterales</taxon>
        <taxon>Acetobacteraceae</taxon>
        <taxon>Gluconobacter</taxon>
    </lineage>
</organism>
<proteinExistence type="predicted"/>
<dbReference type="Proteomes" id="UP001061070">
    <property type="component" value="Unassembled WGS sequence"/>
</dbReference>
<evidence type="ECO:0000313" key="1">
    <source>
        <dbReference type="EMBL" id="GBR11173.1"/>
    </source>
</evidence>
<gene>
    <name evidence="1" type="ORF">AA0228_1287</name>
</gene>
<comment type="caution">
    <text evidence="1">The sequence shown here is derived from an EMBL/GenBank/DDBJ whole genome shotgun (WGS) entry which is preliminary data.</text>
</comment>
<evidence type="ECO:0000313" key="2">
    <source>
        <dbReference type="Proteomes" id="UP001061070"/>
    </source>
</evidence>
<accession>A0ABQ0QAP0</accession>
<sequence>MKESVEEKDSERLSIPELKIGQISVKETSTAEKVKFFIDMDERIPKGLEPAHKNKQY</sequence>
<dbReference type="EMBL" id="BAQW01000005">
    <property type="protein sequence ID" value="GBR11173.1"/>
    <property type="molecule type" value="Genomic_DNA"/>
</dbReference>
<keyword evidence="2" id="KW-1185">Reference proteome</keyword>